<name>A0A4D5XG75_9VIRU</name>
<evidence type="ECO:0000313" key="1">
    <source>
        <dbReference type="EMBL" id="QBK90286.1"/>
    </source>
</evidence>
<reference evidence="1" key="1">
    <citation type="journal article" date="2019" name="MBio">
        <title>Virus Genomes from Deep Sea Sediments Expand the Ocean Megavirome and Support Independent Origins of Viral Gigantism.</title>
        <authorList>
            <person name="Backstrom D."/>
            <person name="Yutin N."/>
            <person name="Jorgensen S.L."/>
            <person name="Dharamshi J."/>
            <person name="Homa F."/>
            <person name="Zaremba-Niedwiedzka K."/>
            <person name="Spang A."/>
            <person name="Wolf Y.I."/>
            <person name="Koonin E.V."/>
            <person name="Ettema T.J."/>
        </authorList>
    </citation>
    <scope>NUCLEOTIDE SEQUENCE</scope>
</reference>
<gene>
    <name evidence="1" type="ORF">LCPAC102_01990</name>
</gene>
<dbReference type="EMBL" id="MK500473">
    <property type="protein sequence ID" value="QBK90286.1"/>
    <property type="molecule type" value="Genomic_DNA"/>
</dbReference>
<organism evidence="1">
    <name type="scientific">Pithovirus LCPAC102</name>
    <dbReference type="NCBI Taxonomy" id="2506587"/>
    <lineage>
        <taxon>Viruses</taxon>
        <taxon>Pithoviruses</taxon>
    </lineage>
</organism>
<protein>
    <submittedName>
        <fullName evidence="1">Uncharacterized protein</fullName>
    </submittedName>
</protein>
<proteinExistence type="predicted"/>
<accession>A0A4D5XG75</accession>
<sequence length="480" mass="57467">MSNFFGFFSKSDNSTNNNKNNRSSIKRANSDILRPTHINEHIKQNIKNDKILNTYSYLRYQNYDRSLFSYKLLSSIGWWPDEIIKFIEIFRLAYVEFIQSFSNKASIFDTPIRNAIFFMTQRKYSKRSIISKFIKNKSNNIEDNYLNLVIQEDNCYMDEYEDRNRSSTENKHYLLLRAIQELLTLSPIEYEDYKLKKEYEDKLKVFIIIYELKNMYAMIDNILRSSLCTFLECDDEGPTINLTILFDGFINETIDTKLLKYIRSCENNKKKYMKNIFNSSYLFRDLILYGLYKSIQFRDVFDIHISYEKLSEFNEVKYINIFTMTVIHRIEYIYKSFLDKLNYQKTRQQLILNGDTFTELMKNKNINDINIPISPKYTREYQNNDSINNAFPIFTVDDMEKYKTEHINNINNNISNPLLETKIRTSISNEFIPISRSKQHTYSESVNKHNITAKNNNKKNNKTNKRTLSLTENEFKRLNF</sequence>